<dbReference type="Gene3D" id="1.10.357.10">
    <property type="entry name" value="Tetracycline Repressor, domain 2"/>
    <property type="match status" value="1"/>
</dbReference>
<sequence>MVNDSAPHSPAQSSPAHSPTRSPAQSSPAQSPAHSSAQSPAHTSADADTRRRRGPRTRTELLDAAERVVLRDGPAASMNAIAAEAGITKPILYRHFGDKAGLYVALADRHIETLLARLREALTRPGTRRRRTEAAIDAWLGLVEGNPALYRFLVHRAQAEEPQVRDRVARFQRRLGDALAAGIAAELGLPEPQWPRAQAWAHGIVGMVQAASDWWLDEQPFDRAALTLHLADLLDGAYARTRPGRTPEDTGDEAR</sequence>
<dbReference type="PANTHER" id="PTHR30055">
    <property type="entry name" value="HTH-TYPE TRANSCRIPTIONAL REGULATOR RUTR"/>
    <property type="match status" value="1"/>
</dbReference>
<proteinExistence type="predicted"/>
<keyword evidence="1 2" id="KW-0238">DNA-binding</keyword>
<feature type="region of interest" description="Disordered" evidence="3">
    <location>
        <begin position="1"/>
        <end position="61"/>
    </location>
</feature>
<organism evidence="5 6">
    <name type="scientific">Catenulispora yoronensis</name>
    <dbReference type="NCBI Taxonomy" id="450799"/>
    <lineage>
        <taxon>Bacteria</taxon>
        <taxon>Bacillati</taxon>
        <taxon>Actinomycetota</taxon>
        <taxon>Actinomycetes</taxon>
        <taxon>Catenulisporales</taxon>
        <taxon>Catenulisporaceae</taxon>
        <taxon>Catenulispora</taxon>
    </lineage>
</organism>
<evidence type="ECO:0000256" key="2">
    <source>
        <dbReference type="PROSITE-ProRule" id="PRU00335"/>
    </source>
</evidence>
<dbReference type="InterPro" id="IPR023772">
    <property type="entry name" value="DNA-bd_HTH_TetR-type_CS"/>
</dbReference>
<dbReference type="Pfam" id="PF19344">
    <property type="entry name" value="TetR_C_32"/>
    <property type="match status" value="1"/>
</dbReference>
<dbReference type="InterPro" id="IPR009057">
    <property type="entry name" value="Homeodomain-like_sf"/>
</dbReference>
<dbReference type="InterPro" id="IPR001647">
    <property type="entry name" value="HTH_TetR"/>
</dbReference>
<feature type="compositionally biased region" description="Low complexity" evidence="3">
    <location>
        <begin position="1"/>
        <end position="44"/>
    </location>
</feature>
<comment type="caution">
    <text evidence="5">The sequence shown here is derived from an EMBL/GenBank/DDBJ whole genome shotgun (WGS) entry which is preliminary data.</text>
</comment>
<dbReference type="PANTHER" id="PTHR30055:SF227">
    <property type="entry name" value="TRANSCRIPTIONAL REGULATORY PROTEIN (PROBABLY TETR-FAMILY)-RELATED"/>
    <property type="match status" value="1"/>
</dbReference>
<evidence type="ECO:0000313" key="6">
    <source>
        <dbReference type="Proteomes" id="UP001500751"/>
    </source>
</evidence>
<dbReference type="RefSeq" id="WP_344664333.1">
    <property type="nucleotide sequence ID" value="NZ_BAAAQN010000004.1"/>
</dbReference>
<dbReference type="PRINTS" id="PR00455">
    <property type="entry name" value="HTHTETR"/>
</dbReference>
<dbReference type="EMBL" id="BAAAQN010000004">
    <property type="protein sequence ID" value="GAA2016706.1"/>
    <property type="molecule type" value="Genomic_DNA"/>
</dbReference>
<dbReference type="SUPFAM" id="SSF48498">
    <property type="entry name" value="Tetracyclin repressor-like, C-terminal domain"/>
    <property type="match status" value="1"/>
</dbReference>
<evidence type="ECO:0000313" key="5">
    <source>
        <dbReference type="EMBL" id="GAA2016706.1"/>
    </source>
</evidence>
<evidence type="ECO:0000259" key="4">
    <source>
        <dbReference type="PROSITE" id="PS50977"/>
    </source>
</evidence>
<name>A0ABP5F9B8_9ACTN</name>
<accession>A0ABP5F9B8</accession>
<feature type="domain" description="HTH tetR-type" evidence="4">
    <location>
        <begin position="55"/>
        <end position="114"/>
    </location>
</feature>
<dbReference type="Pfam" id="PF00440">
    <property type="entry name" value="TetR_N"/>
    <property type="match status" value="1"/>
</dbReference>
<evidence type="ECO:0000256" key="3">
    <source>
        <dbReference type="SAM" id="MobiDB-lite"/>
    </source>
</evidence>
<reference evidence="6" key="1">
    <citation type="journal article" date="2019" name="Int. J. Syst. Evol. Microbiol.">
        <title>The Global Catalogue of Microorganisms (GCM) 10K type strain sequencing project: providing services to taxonomists for standard genome sequencing and annotation.</title>
        <authorList>
            <consortium name="The Broad Institute Genomics Platform"/>
            <consortium name="The Broad Institute Genome Sequencing Center for Infectious Disease"/>
            <person name="Wu L."/>
            <person name="Ma J."/>
        </authorList>
    </citation>
    <scope>NUCLEOTIDE SEQUENCE [LARGE SCALE GENOMIC DNA]</scope>
    <source>
        <strain evidence="6">JCM 16014</strain>
    </source>
</reference>
<dbReference type="InterPro" id="IPR036271">
    <property type="entry name" value="Tet_transcr_reg_TetR-rel_C_sf"/>
</dbReference>
<evidence type="ECO:0000256" key="1">
    <source>
        <dbReference type="ARBA" id="ARBA00023125"/>
    </source>
</evidence>
<dbReference type="SUPFAM" id="SSF46689">
    <property type="entry name" value="Homeodomain-like"/>
    <property type="match status" value="1"/>
</dbReference>
<keyword evidence="6" id="KW-1185">Reference proteome</keyword>
<dbReference type="Proteomes" id="UP001500751">
    <property type="component" value="Unassembled WGS sequence"/>
</dbReference>
<dbReference type="PROSITE" id="PS01081">
    <property type="entry name" value="HTH_TETR_1"/>
    <property type="match status" value="1"/>
</dbReference>
<dbReference type="PROSITE" id="PS50977">
    <property type="entry name" value="HTH_TETR_2"/>
    <property type="match status" value="1"/>
</dbReference>
<dbReference type="InterPro" id="IPR045823">
    <property type="entry name" value="TetR_C_32"/>
</dbReference>
<protein>
    <recommendedName>
        <fullName evidence="4">HTH tetR-type domain-containing protein</fullName>
    </recommendedName>
</protein>
<feature type="DNA-binding region" description="H-T-H motif" evidence="2">
    <location>
        <begin position="77"/>
        <end position="96"/>
    </location>
</feature>
<dbReference type="InterPro" id="IPR050109">
    <property type="entry name" value="HTH-type_TetR-like_transc_reg"/>
</dbReference>
<gene>
    <name evidence="5" type="ORF">GCM10009839_10480</name>
</gene>